<dbReference type="GO" id="GO:0007154">
    <property type="term" value="P:cell communication"/>
    <property type="evidence" value="ECO:0007669"/>
    <property type="project" value="InterPro"/>
</dbReference>
<dbReference type="PANTHER" id="PTHR35580">
    <property type="entry name" value="CELL SURFACE GLYCOPROTEIN (S-LAYER PROTEIN)-LIKE PROTEIN"/>
    <property type="match status" value="1"/>
</dbReference>
<reference evidence="7" key="2">
    <citation type="submission" date="2010-04" db="EMBL/GenBank/DDBJ databases">
        <authorList>
            <person name="Buell R."/>
            <person name="Hamilton J."/>
            <person name="Hostetler J."/>
        </authorList>
    </citation>
    <scope>NUCLEOTIDE SEQUENCE [LARGE SCALE GENOMIC DNA]</scope>
    <source>
        <strain evidence="7">DAOM:BR144</strain>
    </source>
</reference>
<evidence type="ECO:0000256" key="4">
    <source>
        <dbReference type="SAM" id="SignalP"/>
    </source>
</evidence>
<sequence length="673" mass="71655">MSRRTVCMVPSVSFLACCSSSGVIAGLTELSWQSGDASEPYASSIAVDSDGGLLVGGCIDDTKTSSKLLYVTKYAPTGEPYWRQLVGYSRSECIIMLATNGIQNDDDNDGGGPHIFVAAAATDPSRGEAVDDDLVIVRIDSLGNIVWQQVVGTPQQDEPTSIHVDPSGANVSITGFSSGNLSQGRDSTTSNCEAWHRSAVATTISLWNDECNAGFVLTLDASTGDQRWLHEVSAQSDDRVFDLDIDATIGNLYIIGDTKGDLREGSSSANNSSIHAGEIFVRKLNARTGLALWTTQLGASFSSLASSAATRCRIQGFSSASAKRGNCGLTLSFEDARTSDEGLQHEARSIVITGTTDGLLSTFESETQTYAALCQKTNKKTRKSTVCSYQTLVAKMRTENGDVEWIHQWVSTAANNAEGIIRIAANTAGLVNNNSNSQSEAFAVLALADAGFSSTDAMEQLVATRMSSSDGTNEWNREIGLPGHDQALGFAVADPLGSVFFVLGYGFQDKRRTGNASPSSSSLGSSYIHKLSATSGTNLPLCADSVAFQTNATRVQQREKERIVVSLTVERSNAECGSGQVSYSTQTRSARPQVDFMMTSGVVQFARGQHTAAIVVDVLPASVTDTQTTFEQIRSFALVLDTDPGSTIADGYFWRRMTRICTIAVGLGLVLVL</sequence>
<dbReference type="InterPro" id="IPR038081">
    <property type="entry name" value="CalX-like_sf"/>
</dbReference>
<name>K3WMW3_GLOUD</name>
<dbReference type="Gene3D" id="2.60.40.2030">
    <property type="match status" value="1"/>
</dbReference>
<dbReference type="PANTHER" id="PTHR35580:SF1">
    <property type="entry name" value="PHYTASE-LIKE DOMAIN-CONTAINING PROTEIN"/>
    <property type="match status" value="1"/>
</dbReference>
<dbReference type="SUPFAM" id="SSF141072">
    <property type="entry name" value="CalX-like"/>
    <property type="match status" value="1"/>
</dbReference>
<keyword evidence="3" id="KW-0106">Calcium</keyword>
<dbReference type="Pfam" id="PF03160">
    <property type="entry name" value="Calx-beta"/>
    <property type="match status" value="1"/>
</dbReference>
<dbReference type="SUPFAM" id="SSF50998">
    <property type="entry name" value="Quinoprotein alcohol dehydrogenase-like"/>
    <property type="match status" value="1"/>
</dbReference>
<dbReference type="Proteomes" id="UP000019132">
    <property type="component" value="Unassembled WGS sequence"/>
</dbReference>
<dbReference type="PROSITE" id="PS51257">
    <property type="entry name" value="PROKAR_LIPOPROTEIN"/>
    <property type="match status" value="1"/>
</dbReference>
<feature type="chain" id="PRO_5003872203" description="Calx-beta domain-containing protein" evidence="4">
    <location>
        <begin position="26"/>
        <end position="673"/>
    </location>
</feature>
<dbReference type="eggNOG" id="ENOG502T3I3">
    <property type="taxonomic scope" value="Eukaryota"/>
</dbReference>
<dbReference type="InterPro" id="IPR011047">
    <property type="entry name" value="Quinoprotein_ADH-like_sf"/>
</dbReference>
<dbReference type="GO" id="GO:0016020">
    <property type="term" value="C:membrane"/>
    <property type="evidence" value="ECO:0007669"/>
    <property type="project" value="InterPro"/>
</dbReference>
<feature type="signal peptide" evidence="4">
    <location>
        <begin position="1"/>
        <end position="25"/>
    </location>
</feature>
<evidence type="ECO:0000256" key="2">
    <source>
        <dbReference type="ARBA" id="ARBA00022737"/>
    </source>
</evidence>
<dbReference type="VEuPathDB" id="FungiDB:PYU1_G006293"/>
<dbReference type="AlphaFoldDB" id="K3WMW3"/>
<dbReference type="EMBL" id="GL376604">
    <property type="status" value="NOT_ANNOTATED_CDS"/>
    <property type="molecule type" value="Genomic_DNA"/>
</dbReference>
<organism evidence="6 7">
    <name type="scientific">Globisporangium ultimum (strain ATCC 200006 / CBS 805.95 / DAOM BR144)</name>
    <name type="common">Pythium ultimum</name>
    <dbReference type="NCBI Taxonomy" id="431595"/>
    <lineage>
        <taxon>Eukaryota</taxon>
        <taxon>Sar</taxon>
        <taxon>Stramenopiles</taxon>
        <taxon>Oomycota</taxon>
        <taxon>Peronosporomycetes</taxon>
        <taxon>Pythiales</taxon>
        <taxon>Pythiaceae</taxon>
        <taxon>Globisporangium</taxon>
    </lineage>
</organism>
<reference evidence="7" key="1">
    <citation type="journal article" date="2010" name="Genome Biol.">
        <title>Genome sequence of the necrotrophic plant pathogen Pythium ultimum reveals original pathogenicity mechanisms and effector repertoire.</title>
        <authorList>
            <person name="Levesque C.A."/>
            <person name="Brouwer H."/>
            <person name="Cano L."/>
            <person name="Hamilton J.P."/>
            <person name="Holt C."/>
            <person name="Huitema E."/>
            <person name="Raffaele S."/>
            <person name="Robideau G.P."/>
            <person name="Thines M."/>
            <person name="Win J."/>
            <person name="Zerillo M.M."/>
            <person name="Beakes G.W."/>
            <person name="Boore J.L."/>
            <person name="Busam D."/>
            <person name="Dumas B."/>
            <person name="Ferriera S."/>
            <person name="Fuerstenberg S.I."/>
            <person name="Gachon C.M."/>
            <person name="Gaulin E."/>
            <person name="Govers F."/>
            <person name="Grenville-Briggs L."/>
            <person name="Horner N."/>
            <person name="Hostetler J."/>
            <person name="Jiang R.H."/>
            <person name="Johnson J."/>
            <person name="Krajaejun T."/>
            <person name="Lin H."/>
            <person name="Meijer H.J."/>
            <person name="Moore B."/>
            <person name="Morris P."/>
            <person name="Phuntmart V."/>
            <person name="Puiu D."/>
            <person name="Shetty J."/>
            <person name="Stajich J.E."/>
            <person name="Tripathy S."/>
            <person name="Wawra S."/>
            <person name="van West P."/>
            <person name="Whitty B.R."/>
            <person name="Coutinho P.M."/>
            <person name="Henrissat B."/>
            <person name="Martin F."/>
            <person name="Thomas P.D."/>
            <person name="Tyler B.M."/>
            <person name="De Vries R.P."/>
            <person name="Kamoun S."/>
            <person name="Yandell M."/>
            <person name="Tisserat N."/>
            <person name="Buell C.R."/>
        </authorList>
    </citation>
    <scope>NUCLEOTIDE SEQUENCE</scope>
    <source>
        <strain evidence="7">DAOM:BR144</strain>
    </source>
</reference>
<evidence type="ECO:0000259" key="5">
    <source>
        <dbReference type="Pfam" id="PF03160"/>
    </source>
</evidence>
<dbReference type="InterPro" id="IPR003644">
    <property type="entry name" value="Calx_beta"/>
</dbReference>
<evidence type="ECO:0000313" key="6">
    <source>
        <dbReference type="EnsemblProtists" id="PYU1_T006305"/>
    </source>
</evidence>
<feature type="domain" description="Calx-beta" evidence="5">
    <location>
        <begin position="546"/>
        <end position="630"/>
    </location>
</feature>
<keyword evidence="1 4" id="KW-0732">Signal</keyword>
<dbReference type="InParanoid" id="K3WMW3"/>
<reference evidence="6" key="3">
    <citation type="submission" date="2015-02" db="UniProtKB">
        <authorList>
            <consortium name="EnsemblProtists"/>
        </authorList>
    </citation>
    <scope>IDENTIFICATION</scope>
    <source>
        <strain evidence="6">DAOM BR144</strain>
    </source>
</reference>
<accession>K3WMW3</accession>
<proteinExistence type="predicted"/>
<dbReference type="HOGENOM" id="CLU_408621_0_0_1"/>
<dbReference type="EnsemblProtists" id="PYU1_T006305">
    <property type="protein sequence ID" value="PYU1_T006305"/>
    <property type="gene ID" value="PYU1_G006293"/>
</dbReference>
<protein>
    <recommendedName>
        <fullName evidence="5">Calx-beta domain-containing protein</fullName>
    </recommendedName>
</protein>
<evidence type="ECO:0000256" key="1">
    <source>
        <dbReference type="ARBA" id="ARBA00022729"/>
    </source>
</evidence>
<evidence type="ECO:0000313" key="7">
    <source>
        <dbReference type="Proteomes" id="UP000019132"/>
    </source>
</evidence>
<evidence type="ECO:0000256" key="3">
    <source>
        <dbReference type="ARBA" id="ARBA00022837"/>
    </source>
</evidence>
<dbReference type="InterPro" id="IPR052918">
    <property type="entry name" value="Motility_Chemotaxis_Reg"/>
</dbReference>
<keyword evidence="7" id="KW-1185">Reference proteome</keyword>
<keyword evidence="2" id="KW-0677">Repeat</keyword>